<dbReference type="Proteomes" id="UP001152523">
    <property type="component" value="Unassembled WGS sequence"/>
</dbReference>
<keyword evidence="3" id="KW-1185">Reference proteome</keyword>
<accession>A0AAV0D336</accession>
<dbReference type="EMBL" id="CAMAPF010000060">
    <property type="protein sequence ID" value="CAH9088759.1"/>
    <property type="molecule type" value="Genomic_DNA"/>
</dbReference>
<reference evidence="2" key="1">
    <citation type="submission" date="2022-07" db="EMBL/GenBank/DDBJ databases">
        <authorList>
            <person name="Macas J."/>
            <person name="Novak P."/>
            <person name="Neumann P."/>
        </authorList>
    </citation>
    <scope>NUCLEOTIDE SEQUENCE</scope>
</reference>
<organism evidence="2 3">
    <name type="scientific">Cuscuta epithymum</name>
    <dbReference type="NCBI Taxonomy" id="186058"/>
    <lineage>
        <taxon>Eukaryota</taxon>
        <taxon>Viridiplantae</taxon>
        <taxon>Streptophyta</taxon>
        <taxon>Embryophyta</taxon>
        <taxon>Tracheophyta</taxon>
        <taxon>Spermatophyta</taxon>
        <taxon>Magnoliopsida</taxon>
        <taxon>eudicotyledons</taxon>
        <taxon>Gunneridae</taxon>
        <taxon>Pentapetalae</taxon>
        <taxon>asterids</taxon>
        <taxon>lamiids</taxon>
        <taxon>Solanales</taxon>
        <taxon>Convolvulaceae</taxon>
        <taxon>Cuscuteae</taxon>
        <taxon>Cuscuta</taxon>
        <taxon>Cuscuta subgen. Cuscuta</taxon>
    </lineage>
</organism>
<keyword evidence="1" id="KW-0732">Signal</keyword>
<evidence type="ECO:0000313" key="2">
    <source>
        <dbReference type="EMBL" id="CAH9088759.1"/>
    </source>
</evidence>
<evidence type="ECO:0000256" key="1">
    <source>
        <dbReference type="SAM" id="SignalP"/>
    </source>
</evidence>
<gene>
    <name evidence="2" type="ORF">CEPIT_LOCUS10554</name>
</gene>
<proteinExistence type="predicted"/>
<dbReference type="AlphaFoldDB" id="A0AAV0D336"/>
<feature type="signal peptide" evidence="1">
    <location>
        <begin position="1"/>
        <end position="16"/>
    </location>
</feature>
<protein>
    <recommendedName>
        <fullName evidence="4">Secreted protein</fullName>
    </recommendedName>
</protein>
<evidence type="ECO:0000313" key="3">
    <source>
        <dbReference type="Proteomes" id="UP001152523"/>
    </source>
</evidence>
<evidence type="ECO:0008006" key="4">
    <source>
        <dbReference type="Google" id="ProtNLM"/>
    </source>
</evidence>
<sequence>MLSVAFIAGVFGFILALPLLPLDHNGPCYGFQDNSHNAQGNDHPSVRLLPMILPPQCIKSLVHVRDAQRNRRVPDYGVEPLPMRPIFVILIRPHEQRGYLKSGKAEERDADASVGLVADSLGF</sequence>
<comment type="caution">
    <text evidence="2">The sequence shown here is derived from an EMBL/GenBank/DDBJ whole genome shotgun (WGS) entry which is preliminary data.</text>
</comment>
<feature type="chain" id="PRO_5043527244" description="Secreted protein" evidence="1">
    <location>
        <begin position="17"/>
        <end position="123"/>
    </location>
</feature>
<name>A0AAV0D336_9ASTE</name>